<gene>
    <name evidence="2" type="ORF">EV194_106174</name>
</gene>
<dbReference type="OrthoDB" id="8480302at2"/>
<comment type="caution">
    <text evidence="2">The sequence shown here is derived from an EMBL/GenBank/DDBJ whole genome shotgun (WGS) entry which is preliminary data.</text>
</comment>
<keyword evidence="1" id="KW-0472">Membrane</keyword>
<dbReference type="EMBL" id="SLWK01000006">
    <property type="protein sequence ID" value="TCO08032.1"/>
    <property type="molecule type" value="Genomic_DNA"/>
</dbReference>
<reference evidence="2 3" key="1">
    <citation type="submission" date="2019-03" db="EMBL/GenBank/DDBJ databases">
        <title>Genomic Encyclopedia of Type Strains, Phase IV (KMG-IV): sequencing the most valuable type-strain genomes for metagenomic binning, comparative biology and taxonomic classification.</title>
        <authorList>
            <person name="Goeker M."/>
        </authorList>
    </citation>
    <scope>NUCLEOTIDE SEQUENCE [LARGE SCALE GENOMIC DNA]</scope>
    <source>
        <strain evidence="2 3">DSM 24179</strain>
    </source>
</reference>
<name>A0A4R2GJA7_9BACT</name>
<organism evidence="2 3">
    <name type="scientific">Natronoflexus pectinivorans</name>
    <dbReference type="NCBI Taxonomy" id="682526"/>
    <lineage>
        <taxon>Bacteria</taxon>
        <taxon>Pseudomonadati</taxon>
        <taxon>Bacteroidota</taxon>
        <taxon>Bacteroidia</taxon>
        <taxon>Marinilabiliales</taxon>
        <taxon>Marinilabiliaceae</taxon>
        <taxon>Natronoflexus</taxon>
    </lineage>
</organism>
<evidence type="ECO:0008006" key="4">
    <source>
        <dbReference type="Google" id="ProtNLM"/>
    </source>
</evidence>
<dbReference type="AlphaFoldDB" id="A0A4R2GJA7"/>
<keyword evidence="3" id="KW-1185">Reference proteome</keyword>
<dbReference type="RefSeq" id="WP_132433918.1">
    <property type="nucleotide sequence ID" value="NZ_SLWK01000006.1"/>
</dbReference>
<keyword evidence="1" id="KW-1133">Transmembrane helix</keyword>
<sequence>MEPNSIQLTSFTFPHEAQQAVSYLAANEIFCTLKDEMTVTVHPFYSNAIGGVKIMVTPLDFEKGKQLLIQGGYIQENSMKTEMKKFPTDTKCPFCQSENIDKKRTPGIMTIILYITLGALFPVLKSNMICYECNKSWKFRTISST</sequence>
<accession>A0A4R2GJA7</accession>
<evidence type="ECO:0000313" key="2">
    <source>
        <dbReference type="EMBL" id="TCO08032.1"/>
    </source>
</evidence>
<evidence type="ECO:0000256" key="1">
    <source>
        <dbReference type="SAM" id="Phobius"/>
    </source>
</evidence>
<dbReference type="Proteomes" id="UP000295221">
    <property type="component" value="Unassembled WGS sequence"/>
</dbReference>
<feature type="transmembrane region" description="Helical" evidence="1">
    <location>
        <begin position="107"/>
        <end position="124"/>
    </location>
</feature>
<proteinExistence type="predicted"/>
<evidence type="ECO:0000313" key="3">
    <source>
        <dbReference type="Proteomes" id="UP000295221"/>
    </source>
</evidence>
<protein>
    <recommendedName>
        <fullName evidence="4">Signal transducing protein</fullName>
    </recommendedName>
</protein>
<keyword evidence="1" id="KW-0812">Transmembrane</keyword>